<protein>
    <submittedName>
        <fullName evidence="2">DUF4166 domain-containing protein</fullName>
    </submittedName>
</protein>
<comment type="caution">
    <text evidence="2">The sequence shown here is derived from an EMBL/GenBank/DDBJ whole genome shotgun (WGS) entry which is preliminary data.</text>
</comment>
<sequence length="220" mass="24865">MNSVFQRALGPAYDELHPAIAERYALTSADGTRCVGRGRMYSVRHNPLALPVLWAGTRRNLLFPEQGADVPFEVRTTPFDDDGVETVAYVRQFDLGRERRFDAYMRYDERRDCVVDALGTHRNPVTELHFTVTEGDALRIGTGAQWVRLGDRQVPVPRPLRAAVTVVERYDDELDRFEISVSVANPLLGPVFAYDGWFTVEFEPVPRLPETDAPADRDLG</sequence>
<evidence type="ECO:0000259" key="1">
    <source>
        <dbReference type="Pfam" id="PF13761"/>
    </source>
</evidence>
<dbReference type="EMBL" id="JAMQON010000001">
    <property type="protein sequence ID" value="MDS0258039.1"/>
    <property type="molecule type" value="Genomic_DNA"/>
</dbReference>
<accession>A0ABU2F704</accession>
<reference evidence="2 3" key="1">
    <citation type="submission" date="2022-06" db="EMBL/GenBank/DDBJ databases">
        <title>Haloarcula sp. a new haloarchaeum isolate from saline soil.</title>
        <authorList>
            <person name="Strakova D."/>
            <person name="Galisteo C."/>
            <person name="Sanchez-Porro C."/>
            <person name="Ventosa A."/>
        </authorList>
    </citation>
    <scope>NUCLEOTIDE SEQUENCE [LARGE SCALE GENOMIC DNA]</scope>
    <source>
        <strain evidence="2 3">S1CR25-12</strain>
    </source>
</reference>
<dbReference type="RefSeq" id="WP_310917600.1">
    <property type="nucleotide sequence ID" value="NZ_JAMQON010000001.1"/>
</dbReference>
<proteinExistence type="predicted"/>
<evidence type="ECO:0000313" key="2">
    <source>
        <dbReference type="EMBL" id="MDS0258039.1"/>
    </source>
</evidence>
<dbReference type="Pfam" id="PF13761">
    <property type="entry name" value="DUF4166"/>
    <property type="match status" value="1"/>
</dbReference>
<keyword evidence="3" id="KW-1185">Reference proteome</keyword>
<organism evidence="2 3">
    <name type="scientific">Haloarcula saliterrae</name>
    <dbReference type="NCBI Taxonomy" id="2950534"/>
    <lineage>
        <taxon>Archaea</taxon>
        <taxon>Methanobacteriati</taxon>
        <taxon>Methanobacteriota</taxon>
        <taxon>Stenosarchaea group</taxon>
        <taxon>Halobacteria</taxon>
        <taxon>Halobacteriales</taxon>
        <taxon>Haloarculaceae</taxon>
        <taxon>Haloarcula</taxon>
    </lineage>
</organism>
<dbReference type="InterPro" id="IPR025311">
    <property type="entry name" value="DUF4166"/>
</dbReference>
<feature type="domain" description="DUF4166" evidence="1">
    <location>
        <begin position="16"/>
        <end position="198"/>
    </location>
</feature>
<dbReference type="Proteomes" id="UP001259659">
    <property type="component" value="Unassembled WGS sequence"/>
</dbReference>
<name>A0ABU2F704_9EURY</name>
<gene>
    <name evidence="2" type="ORF">NDI56_01300</name>
</gene>
<evidence type="ECO:0000313" key="3">
    <source>
        <dbReference type="Proteomes" id="UP001259659"/>
    </source>
</evidence>